<dbReference type="InterPro" id="IPR000847">
    <property type="entry name" value="LysR_HTH_N"/>
</dbReference>
<gene>
    <name evidence="7" type="ORF">X805_35010</name>
</gene>
<dbReference type="GO" id="GO:0030151">
    <property type="term" value="F:molybdenum ion binding"/>
    <property type="evidence" value="ECO:0007669"/>
    <property type="project" value="UniProtKB-UniRule"/>
</dbReference>
<feature type="domain" description="Mop" evidence="6">
    <location>
        <begin position="217"/>
        <end position="281"/>
    </location>
</feature>
<dbReference type="Pfam" id="PF03459">
    <property type="entry name" value="TOBE"/>
    <property type="match status" value="2"/>
</dbReference>
<accession>A0A059KI53</accession>
<evidence type="ECO:0000313" key="7">
    <source>
        <dbReference type="EMBL" id="KDB50904.1"/>
    </source>
</evidence>
<evidence type="ECO:0000259" key="6">
    <source>
        <dbReference type="PROSITE" id="PS51866"/>
    </source>
</evidence>
<dbReference type="InterPro" id="IPR005116">
    <property type="entry name" value="Transp-assoc_OB_typ1"/>
</dbReference>
<dbReference type="InterPro" id="IPR036388">
    <property type="entry name" value="WH-like_DNA-bd_sf"/>
</dbReference>
<keyword evidence="3 5" id="KW-0500">Molybdenum</keyword>
<dbReference type="Pfam" id="PF00126">
    <property type="entry name" value="HTH_1"/>
    <property type="match status" value="1"/>
</dbReference>
<reference evidence="7 8" key="1">
    <citation type="journal article" date="2014" name="FEMS Microbiol. Ecol.">
        <title>Sphaerotilus natans encrusted with nanoball-shaped Fe(III) oxide minerals formed by nitrate-reducing mixotrophic Fe(II) oxidation.</title>
        <authorList>
            <person name="Park S."/>
            <person name="Kim D.H."/>
            <person name="Lee J.H."/>
            <person name="Hur H.G."/>
        </authorList>
    </citation>
    <scope>NUCLEOTIDE SEQUENCE [LARGE SCALE GENOMIC DNA]</scope>
    <source>
        <strain evidence="7 8">DSM 6575</strain>
    </source>
</reference>
<keyword evidence="8" id="KW-1185">Reference proteome</keyword>
<dbReference type="eggNOG" id="COG3585">
    <property type="taxonomic scope" value="Bacteria"/>
</dbReference>
<dbReference type="InterPro" id="IPR004606">
    <property type="entry name" value="Mop_domain"/>
</dbReference>
<dbReference type="NCBIfam" id="TIGR00638">
    <property type="entry name" value="Mop"/>
    <property type="match status" value="1"/>
</dbReference>
<dbReference type="InterPro" id="IPR016462">
    <property type="entry name" value="ModE"/>
</dbReference>
<dbReference type="Gene3D" id="1.10.10.10">
    <property type="entry name" value="Winged helix-like DNA-binding domain superfamily/Winged helix DNA-binding domain"/>
    <property type="match status" value="1"/>
</dbReference>
<dbReference type="eggNOG" id="COG2005">
    <property type="taxonomic scope" value="Bacteria"/>
</dbReference>
<dbReference type="GO" id="GO:0015689">
    <property type="term" value="P:molybdate ion transport"/>
    <property type="evidence" value="ECO:0007669"/>
    <property type="project" value="UniProtKB-UniRule"/>
</dbReference>
<dbReference type="PANTHER" id="PTHR30432">
    <property type="entry name" value="TRANSCRIPTIONAL REGULATOR MODE"/>
    <property type="match status" value="1"/>
</dbReference>
<dbReference type="STRING" id="34103.SAMN05421778_1249"/>
<evidence type="ECO:0000256" key="4">
    <source>
        <dbReference type="ARBA" id="ARBA00022737"/>
    </source>
</evidence>
<dbReference type="InterPro" id="IPR036390">
    <property type="entry name" value="WH_DNA-bd_sf"/>
</dbReference>
<evidence type="ECO:0000256" key="2">
    <source>
        <dbReference type="ARBA" id="ARBA00022448"/>
    </source>
</evidence>
<evidence type="ECO:0000256" key="1">
    <source>
        <dbReference type="ARBA" id="ARBA00008110"/>
    </source>
</evidence>
<evidence type="ECO:0000256" key="5">
    <source>
        <dbReference type="PIRNR" id="PIRNR005763"/>
    </source>
</evidence>
<keyword evidence="2 5" id="KW-0813">Transport</keyword>
<evidence type="ECO:0000256" key="3">
    <source>
        <dbReference type="ARBA" id="ARBA00022505"/>
    </source>
</evidence>
<sequence length="283" mass="29915">MPMSTPDLPPAPSLTGRLTLQTPLGAVLSESRIRLLEAIDRCGSLNRAAREVPLSYKAAWEALDTMNRLAPEPLVERFTGGRGGGGTRLTGYARQLIRLHRAMESSQQDILDRIGPVPDDADAPTLRALIRRLGMRTSARNQFATRVTALSDRGGLVDVRLQLDDPEAGLGGSTGPTLLATITPESAELLGLAPGREVWALVKAPAVKLVAQPARRPPPGRNQLAGRVVQLRPGTTRTAVTLDLGGGESLHAAVEPDAATALQPGDAAWAAFDGDQVVLLTFG</sequence>
<dbReference type="InterPro" id="IPR008995">
    <property type="entry name" value="Mo/tungstate-bd_C_term_dom"/>
</dbReference>
<dbReference type="PANTHER" id="PTHR30432:SF1">
    <property type="entry name" value="DNA-BINDING TRANSCRIPTIONAL DUAL REGULATOR MODE"/>
    <property type="match status" value="1"/>
</dbReference>
<dbReference type="GO" id="GO:0003700">
    <property type="term" value="F:DNA-binding transcription factor activity"/>
    <property type="evidence" value="ECO:0007669"/>
    <property type="project" value="InterPro"/>
</dbReference>
<dbReference type="PIRSF" id="PIRSF005763">
    <property type="entry name" value="Txn_reg_ModE"/>
    <property type="match status" value="1"/>
</dbReference>
<dbReference type="AlphaFoldDB" id="A0A059KI53"/>
<dbReference type="PATRIC" id="fig|1286631.3.peg.3419"/>
<dbReference type="InterPro" id="IPR051815">
    <property type="entry name" value="Molybdate_resp_trans_reg"/>
</dbReference>
<organism evidence="7 8">
    <name type="scientific">Sphaerotilus natans subsp. natans DSM 6575</name>
    <dbReference type="NCBI Taxonomy" id="1286631"/>
    <lineage>
        <taxon>Bacteria</taxon>
        <taxon>Pseudomonadati</taxon>
        <taxon>Pseudomonadota</taxon>
        <taxon>Betaproteobacteria</taxon>
        <taxon>Burkholderiales</taxon>
        <taxon>Sphaerotilaceae</taxon>
        <taxon>Sphaerotilus</taxon>
    </lineage>
</organism>
<proteinExistence type="inferred from homology"/>
<dbReference type="SUPFAM" id="SSF46785">
    <property type="entry name" value="Winged helix' DNA-binding domain"/>
    <property type="match status" value="1"/>
</dbReference>
<dbReference type="EMBL" id="AZRA01000105">
    <property type="protein sequence ID" value="KDB50904.1"/>
    <property type="molecule type" value="Genomic_DNA"/>
</dbReference>
<comment type="similarity">
    <text evidence="1 5">Belongs to the ModE family.</text>
</comment>
<comment type="caution">
    <text evidence="7">The sequence shown here is derived from an EMBL/GenBank/DDBJ whole genome shotgun (WGS) entry which is preliminary data.</text>
</comment>
<evidence type="ECO:0000313" key="8">
    <source>
        <dbReference type="Proteomes" id="UP000026714"/>
    </source>
</evidence>
<dbReference type="PROSITE" id="PS51866">
    <property type="entry name" value="MOP"/>
    <property type="match status" value="2"/>
</dbReference>
<feature type="domain" description="Mop" evidence="6">
    <location>
        <begin position="136"/>
        <end position="211"/>
    </location>
</feature>
<dbReference type="SUPFAM" id="SSF50331">
    <property type="entry name" value="MOP-like"/>
    <property type="match status" value="2"/>
</dbReference>
<dbReference type="Gene3D" id="2.40.50.100">
    <property type="match status" value="2"/>
</dbReference>
<protein>
    <recommendedName>
        <fullName evidence="6">Mop domain-containing protein</fullName>
    </recommendedName>
</protein>
<name>A0A059KI53_9BURK</name>
<dbReference type="Proteomes" id="UP000026714">
    <property type="component" value="Unassembled WGS sequence"/>
</dbReference>
<keyword evidence="4" id="KW-0677">Repeat</keyword>